<dbReference type="AlphaFoldDB" id="A0AAD9GAS2"/>
<proteinExistence type="predicted"/>
<accession>A0AAD9GAS2</accession>
<reference evidence="1" key="2">
    <citation type="submission" date="2021-05" db="EMBL/GenBank/DDBJ databases">
        <authorList>
            <person name="Pain A."/>
        </authorList>
    </citation>
    <scope>NUCLEOTIDE SEQUENCE</scope>
    <source>
        <strain evidence="1">1802A</strain>
    </source>
</reference>
<dbReference type="Proteomes" id="UP001195914">
    <property type="component" value="Unassembled WGS sequence"/>
</dbReference>
<dbReference type="EMBL" id="JAHBMH010000062">
    <property type="protein sequence ID" value="KAK1934934.1"/>
    <property type="molecule type" value="Genomic_DNA"/>
</dbReference>
<gene>
    <name evidence="1" type="ORF">X943_003437</name>
</gene>
<protein>
    <submittedName>
        <fullName evidence="1">Uncharacterized protein</fullName>
    </submittedName>
</protein>
<sequence>MYAGVLKLANGVIRRSAGLVVPGVNGRPRFFVTSIQMHTNKGFSSGTTSVDACISSHMALWLQLGRATCSIMPCSTAAVPLSYIGRACVPLSQLQLPASAQGSLNLPRTIGSENWNQPILMPAALQPIHHIEHTVNQKSYIYDIGASCLFNKVRTDTKHRKRAFAKRGYFRQTRSIIRKDNRMKYAYALQGIDYEMLESLKMGEIPDINALKS</sequence>
<evidence type="ECO:0000313" key="1">
    <source>
        <dbReference type="EMBL" id="KAK1934934.1"/>
    </source>
</evidence>
<name>A0AAD9GAS2_BABDI</name>
<evidence type="ECO:0000313" key="2">
    <source>
        <dbReference type="Proteomes" id="UP001195914"/>
    </source>
</evidence>
<organism evidence="1 2">
    <name type="scientific">Babesia divergens</name>
    <dbReference type="NCBI Taxonomy" id="32595"/>
    <lineage>
        <taxon>Eukaryota</taxon>
        <taxon>Sar</taxon>
        <taxon>Alveolata</taxon>
        <taxon>Apicomplexa</taxon>
        <taxon>Aconoidasida</taxon>
        <taxon>Piroplasmida</taxon>
        <taxon>Babesiidae</taxon>
        <taxon>Babesia</taxon>
    </lineage>
</organism>
<reference evidence="1" key="1">
    <citation type="journal article" date="2014" name="Nucleic Acids Res.">
        <title>The evolutionary dynamics of variant antigen genes in Babesia reveal a history of genomic innovation underlying host-parasite interaction.</title>
        <authorList>
            <person name="Jackson A.P."/>
            <person name="Otto T.D."/>
            <person name="Darby A."/>
            <person name="Ramaprasad A."/>
            <person name="Xia D."/>
            <person name="Echaide I.E."/>
            <person name="Farber M."/>
            <person name="Gahlot S."/>
            <person name="Gamble J."/>
            <person name="Gupta D."/>
            <person name="Gupta Y."/>
            <person name="Jackson L."/>
            <person name="Malandrin L."/>
            <person name="Malas T.B."/>
            <person name="Moussa E."/>
            <person name="Nair M."/>
            <person name="Reid A.J."/>
            <person name="Sanders M."/>
            <person name="Sharma J."/>
            <person name="Tracey A."/>
            <person name="Quail M.A."/>
            <person name="Weir W."/>
            <person name="Wastling J.M."/>
            <person name="Hall N."/>
            <person name="Willadsen P."/>
            <person name="Lingelbach K."/>
            <person name="Shiels B."/>
            <person name="Tait A."/>
            <person name="Berriman M."/>
            <person name="Allred D.R."/>
            <person name="Pain A."/>
        </authorList>
    </citation>
    <scope>NUCLEOTIDE SEQUENCE</scope>
    <source>
        <strain evidence="1">1802A</strain>
    </source>
</reference>
<keyword evidence="2" id="KW-1185">Reference proteome</keyword>
<comment type="caution">
    <text evidence="1">The sequence shown here is derived from an EMBL/GenBank/DDBJ whole genome shotgun (WGS) entry which is preliminary data.</text>
</comment>